<reference evidence="1 2" key="1">
    <citation type="submission" date="2019-10" db="EMBL/GenBank/DDBJ databases">
        <authorList>
            <consortium name="Melissa Lawson"/>
            <person name="O'neill I."/>
        </authorList>
    </citation>
    <scope>NUCLEOTIDE SEQUENCE [LARGE SCALE GENOMIC DNA]</scope>
    <source>
        <strain evidence="1">LH_23</strain>
    </source>
</reference>
<sequence length="168" mass="18846">MVWWKHNRQACQSGQAEGPMPTPLPCPLCNGHAEAVMDSWTSGGYGYDFERWGCRCGECGYGYYGGNPLSPSDERQAIERWDQQVEEALKIIAEPLEECPSCHCVPKVGKSDGEAFLQCPECLKIARGGNPIETKDKWNRLCLQRKAMRLKAKRQAAQLERIIGKDAE</sequence>
<name>A0A1S2VUV1_BIFLI</name>
<evidence type="ECO:0000313" key="1">
    <source>
        <dbReference type="EMBL" id="VWQ34035.1"/>
    </source>
</evidence>
<dbReference type="Proteomes" id="UP000494246">
    <property type="component" value="Unassembled WGS sequence"/>
</dbReference>
<gene>
    <name evidence="1" type="ORF">BIFLH23_00619</name>
</gene>
<dbReference type="AlphaFoldDB" id="A0A1S2VUV1"/>
<proteinExistence type="predicted"/>
<organism evidence="1 2">
    <name type="scientific">Bifidobacterium longum subsp. infantis</name>
    <dbReference type="NCBI Taxonomy" id="1682"/>
    <lineage>
        <taxon>Bacteria</taxon>
        <taxon>Bacillati</taxon>
        <taxon>Actinomycetota</taxon>
        <taxon>Actinomycetes</taxon>
        <taxon>Bifidobacteriales</taxon>
        <taxon>Bifidobacteriaceae</taxon>
        <taxon>Bifidobacterium</taxon>
    </lineage>
</organism>
<comment type="caution">
    <text evidence="1">The sequence shown here is derived from an EMBL/GenBank/DDBJ whole genome shotgun (WGS) entry which is preliminary data.</text>
</comment>
<accession>A0A1S2VUV1</accession>
<dbReference type="RefSeq" id="WP_032684466.1">
    <property type="nucleotide sequence ID" value="NZ_CABWKH010000002.1"/>
</dbReference>
<protein>
    <submittedName>
        <fullName evidence="1">Uncharacterized protein</fullName>
    </submittedName>
</protein>
<dbReference type="EMBL" id="CABWKH010000002">
    <property type="protein sequence ID" value="VWQ34035.1"/>
    <property type="molecule type" value="Genomic_DNA"/>
</dbReference>
<evidence type="ECO:0000313" key="2">
    <source>
        <dbReference type="Proteomes" id="UP000494246"/>
    </source>
</evidence>